<evidence type="ECO:0000256" key="7">
    <source>
        <dbReference type="ARBA" id="ARBA00022918"/>
    </source>
</evidence>
<protein>
    <recommendedName>
        <fullName evidence="1">RNA-directed DNA polymerase</fullName>
        <ecNumber evidence="1">2.7.7.49</ecNumber>
    </recommendedName>
</protein>
<dbReference type="InterPro" id="IPR041588">
    <property type="entry name" value="Integrase_H2C2"/>
</dbReference>
<keyword evidence="2" id="KW-0808">Transferase</keyword>
<feature type="domain" description="Integrase zinc-binding" evidence="12">
    <location>
        <begin position="1024"/>
        <end position="1080"/>
    </location>
</feature>
<evidence type="ECO:0000256" key="2">
    <source>
        <dbReference type="ARBA" id="ARBA00022679"/>
    </source>
</evidence>
<evidence type="ECO:0000256" key="1">
    <source>
        <dbReference type="ARBA" id="ARBA00012493"/>
    </source>
</evidence>
<dbReference type="FunFam" id="3.30.70.270:FF:000020">
    <property type="entry name" value="Transposon Tf2-6 polyprotein-like Protein"/>
    <property type="match status" value="1"/>
</dbReference>
<organism evidence="13 14">
    <name type="scientific">Paspalum notatum var. saurae</name>
    <dbReference type="NCBI Taxonomy" id="547442"/>
    <lineage>
        <taxon>Eukaryota</taxon>
        <taxon>Viridiplantae</taxon>
        <taxon>Streptophyta</taxon>
        <taxon>Embryophyta</taxon>
        <taxon>Tracheophyta</taxon>
        <taxon>Spermatophyta</taxon>
        <taxon>Magnoliopsida</taxon>
        <taxon>Liliopsida</taxon>
        <taxon>Poales</taxon>
        <taxon>Poaceae</taxon>
        <taxon>PACMAD clade</taxon>
        <taxon>Panicoideae</taxon>
        <taxon>Andropogonodae</taxon>
        <taxon>Paspaleae</taxon>
        <taxon>Paspalinae</taxon>
        <taxon>Paspalum</taxon>
    </lineage>
</organism>
<evidence type="ECO:0000259" key="9">
    <source>
        <dbReference type="Pfam" id="PF00078"/>
    </source>
</evidence>
<proteinExistence type="predicted"/>
<evidence type="ECO:0000256" key="3">
    <source>
        <dbReference type="ARBA" id="ARBA00022695"/>
    </source>
</evidence>
<dbReference type="AlphaFoldDB" id="A0AAQ3UIF3"/>
<dbReference type="GO" id="GO:0004519">
    <property type="term" value="F:endonuclease activity"/>
    <property type="evidence" value="ECO:0007669"/>
    <property type="project" value="UniProtKB-KW"/>
</dbReference>
<feature type="domain" description="Retrotransposon gag" evidence="10">
    <location>
        <begin position="79"/>
        <end position="174"/>
    </location>
</feature>
<keyword evidence="14" id="KW-1185">Reference proteome</keyword>
<dbReference type="GO" id="GO:0003964">
    <property type="term" value="F:RNA-directed DNA polymerase activity"/>
    <property type="evidence" value="ECO:0007669"/>
    <property type="project" value="UniProtKB-KW"/>
</dbReference>
<dbReference type="InterPro" id="IPR043128">
    <property type="entry name" value="Rev_trsase/Diguanyl_cyclase"/>
</dbReference>
<keyword evidence="5" id="KW-0255">Endonuclease</keyword>
<evidence type="ECO:0000259" key="11">
    <source>
        <dbReference type="Pfam" id="PF17917"/>
    </source>
</evidence>
<dbReference type="GO" id="GO:0006508">
    <property type="term" value="P:proteolysis"/>
    <property type="evidence" value="ECO:0007669"/>
    <property type="project" value="InterPro"/>
</dbReference>
<dbReference type="InterPro" id="IPR000477">
    <property type="entry name" value="RT_dom"/>
</dbReference>
<name>A0AAQ3UIF3_PASNO</name>
<dbReference type="FunFam" id="3.10.20.370:FF:000001">
    <property type="entry name" value="Retrovirus-related Pol polyprotein from transposon 17.6-like protein"/>
    <property type="match status" value="1"/>
</dbReference>
<dbReference type="GO" id="GO:0004190">
    <property type="term" value="F:aspartic-type endopeptidase activity"/>
    <property type="evidence" value="ECO:0007669"/>
    <property type="project" value="InterPro"/>
</dbReference>
<reference evidence="13 14" key="1">
    <citation type="submission" date="2024-02" db="EMBL/GenBank/DDBJ databases">
        <title>High-quality chromosome-scale genome assembly of Pensacola bahiagrass (Paspalum notatum Flugge var. saurae).</title>
        <authorList>
            <person name="Vega J.M."/>
            <person name="Podio M."/>
            <person name="Orjuela J."/>
            <person name="Siena L.A."/>
            <person name="Pessino S.C."/>
            <person name="Combes M.C."/>
            <person name="Mariac C."/>
            <person name="Albertini E."/>
            <person name="Pupilli F."/>
            <person name="Ortiz J.P.A."/>
            <person name="Leblanc O."/>
        </authorList>
    </citation>
    <scope>NUCLEOTIDE SEQUENCE [LARGE SCALE GENOMIC DNA]</scope>
    <source>
        <strain evidence="13">R1</strain>
        <tissue evidence="13">Leaf</tissue>
    </source>
</reference>
<dbReference type="Gene3D" id="2.40.70.10">
    <property type="entry name" value="Acid Proteases"/>
    <property type="match status" value="1"/>
</dbReference>
<evidence type="ECO:0000256" key="8">
    <source>
        <dbReference type="SAM" id="MobiDB-lite"/>
    </source>
</evidence>
<feature type="domain" description="Reverse transcriptase RNase H-like" evidence="11">
    <location>
        <begin position="814"/>
        <end position="913"/>
    </location>
</feature>
<dbReference type="PANTHER" id="PTHR37984:SF5">
    <property type="entry name" value="PROTEIN NYNRIN-LIKE"/>
    <property type="match status" value="1"/>
</dbReference>
<evidence type="ECO:0000313" key="14">
    <source>
        <dbReference type="Proteomes" id="UP001341281"/>
    </source>
</evidence>
<evidence type="ECO:0000313" key="13">
    <source>
        <dbReference type="EMBL" id="WVZ93183.1"/>
    </source>
</evidence>
<dbReference type="EC" id="2.7.7.49" evidence="1"/>
<dbReference type="SUPFAM" id="SSF56672">
    <property type="entry name" value="DNA/RNA polymerases"/>
    <property type="match status" value="1"/>
</dbReference>
<dbReference type="InterPro" id="IPR005162">
    <property type="entry name" value="Retrotrans_gag_dom"/>
</dbReference>
<dbReference type="CDD" id="cd00303">
    <property type="entry name" value="retropepsin_like"/>
    <property type="match status" value="1"/>
</dbReference>
<dbReference type="InterPro" id="IPR021109">
    <property type="entry name" value="Peptidase_aspartic_dom_sf"/>
</dbReference>
<evidence type="ECO:0000259" key="12">
    <source>
        <dbReference type="Pfam" id="PF17921"/>
    </source>
</evidence>
<dbReference type="Pfam" id="PF00078">
    <property type="entry name" value="RVT_1"/>
    <property type="match status" value="1"/>
</dbReference>
<keyword evidence="6" id="KW-0378">Hydrolase</keyword>
<keyword evidence="3" id="KW-0548">Nucleotidyltransferase</keyword>
<dbReference type="CDD" id="cd01647">
    <property type="entry name" value="RT_LTR"/>
    <property type="match status" value="1"/>
</dbReference>
<gene>
    <name evidence="13" type="ORF">U9M48_039185</name>
</gene>
<dbReference type="Gene3D" id="3.10.10.10">
    <property type="entry name" value="HIV Type 1 Reverse Transcriptase, subunit A, domain 1"/>
    <property type="match status" value="1"/>
</dbReference>
<evidence type="ECO:0000256" key="6">
    <source>
        <dbReference type="ARBA" id="ARBA00022801"/>
    </source>
</evidence>
<evidence type="ECO:0000256" key="4">
    <source>
        <dbReference type="ARBA" id="ARBA00022722"/>
    </source>
</evidence>
<dbReference type="CDD" id="cd09274">
    <property type="entry name" value="RNase_HI_RT_Ty3"/>
    <property type="match status" value="1"/>
</dbReference>
<evidence type="ECO:0000259" key="10">
    <source>
        <dbReference type="Pfam" id="PF03732"/>
    </source>
</evidence>
<dbReference type="SUPFAM" id="SSF50630">
    <property type="entry name" value="Acid proteases"/>
    <property type="match status" value="1"/>
</dbReference>
<dbReference type="PROSITE" id="PS00141">
    <property type="entry name" value="ASP_PROTEASE"/>
    <property type="match status" value="1"/>
</dbReference>
<keyword evidence="4" id="KW-0540">Nuclease</keyword>
<dbReference type="Pfam" id="PF03732">
    <property type="entry name" value="Retrotrans_gag"/>
    <property type="match status" value="1"/>
</dbReference>
<dbReference type="Gene3D" id="3.30.70.270">
    <property type="match status" value="2"/>
</dbReference>
<keyword evidence="7" id="KW-0695">RNA-directed DNA polymerase</keyword>
<dbReference type="Gene3D" id="1.10.340.70">
    <property type="match status" value="1"/>
</dbReference>
<dbReference type="PANTHER" id="PTHR37984">
    <property type="entry name" value="PROTEIN CBG26694"/>
    <property type="match status" value="1"/>
</dbReference>
<sequence>MANLPQAQRNQNPPPNPDQNYRSQDPQTESLTQNIEGFIKLRAPTFDYTDDPIEAEDWLREIEKKLDLTTCTDEECVALAVHQLTGSTSAWWDSYCKTHDDPDSITWEEFTVASREFFVPKEMMVHKAGEFRNLKQGTMKVQEYVNLFFKMMRYASDDTRTDEKKQYWFLQGLHPRIRVFLTAGVYRSLRHMMRKAISVEKGVMDYDEGDSSKRKRTDHFTQAESSQRLKFDLGDNDDDFDCDVDVHGSIRQRQSYSPLGENSWEESPTPVPTSDDLEVFTCFVCGSPDHDADLCPYQEKKWRRRRRPAKTHAHRRTFQYSQACASQSAIQGQLNHVTAEDATDAPDVVLGEFLVNGTNALVLFDSGATSSYVSSKFANQNSMVSITRKRPIVTSSPLGKMSCTLICKGVSILIAGLEFKADLTILISDGIDVILGMDWLTRHRGVISCFPRSVKLIHPCGQEMEFEPVQSTATHQLHSLVTKTLEEVPVVCEYPDVFPDELPGLPPDRAVEFAINLVLGTAPITKAPYRMSGKEYDELKKKLDELLEKGFIRRSVSPWAVPVLFVKKKDGSMRMCIDYRELNAVTIKNKYPLPRIDDLLNKLKGARHFSKIDLRSGSHQMKIREEDIPKTTFVTRYGHHEFTVVSSGLTNAPPYFMNQMNLIFMEELDRFVVVFTDDILIYSKTRDEHEKQLRDVLEKLRKNQLYGRFSKCEFWLEKVALLGHVFTAGGVLVDPKKIEAVSNWKTPRNVTGIRSFLGLARCYQRFIENFSKTAKPMTELLKDKVSFEWNDEREKSFQCLKDKLTTTPVLTLPDLQKDFVVYCDASRQGLGCVLMQDNRVVSYASRQLRAHEENYPTHDLELAAVVHALKIWRHYLIGNKCDIYTDHKSLKYIFTQSELNMRQRRWLELIKDYQLEIHCHPGKANVVADALSRKSYCNLLTEEELSAELCAEMGQLRLDFVTNEQLNELRVRYTLEDQIRQAQKDCPSIAELKVGMEKGLLPDFRMDDRGTIWLKGRLCVPLDEGIRESILTEAHCTKYSIHPGSTKMYQDLKKLFWWRRMKRDIAAFVARCDTRNRIKASAQARRVVEALGYSDVEMGKDQHGLHSWTSSHSKGE</sequence>
<dbReference type="InterPro" id="IPR041373">
    <property type="entry name" value="RT_RNaseH"/>
</dbReference>
<dbReference type="InterPro" id="IPR050951">
    <property type="entry name" value="Retrovirus_Pol_polyprotein"/>
</dbReference>
<evidence type="ECO:0000256" key="5">
    <source>
        <dbReference type="ARBA" id="ARBA00022759"/>
    </source>
</evidence>
<accession>A0AAQ3UIF3</accession>
<dbReference type="Proteomes" id="UP001341281">
    <property type="component" value="Chromosome 09"/>
</dbReference>
<feature type="domain" description="Reverse transcriptase" evidence="9">
    <location>
        <begin position="566"/>
        <end position="725"/>
    </location>
</feature>
<dbReference type="InterPro" id="IPR001969">
    <property type="entry name" value="Aspartic_peptidase_AS"/>
</dbReference>
<feature type="compositionally biased region" description="Low complexity" evidence="8">
    <location>
        <begin position="1"/>
        <end position="11"/>
    </location>
</feature>
<feature type="region of interest" description="Disordered" evidence="8">
    <location>
        <begin position="1"/>
        <end position="26"/>
    </location>
</feature>
<dbReference type="Pfam" id="PF08284">
    <property type="entry name" value="RVP_2"/>
    <property type="match status" value="1"/>
</dbReference>
<dbReference type="Pfam" id="PF17917">
    <property type="entry name" value="RT_RNaseH"/>
    <property type="match status" value="1"/>
</dbReference>
<dbReference type="Pfam" id="PF17921">
    <property type="entry name" value="Integrase_H2C2"/>
    <property type="match status" value="1"/>
</dbReference>
<dbReference type="InterPro" id="IPR043502">
    <property type="entry name" value="DNA/RNA_pol_sf"/>
</dbReference>
<dbReference type="EMBL" id="CP144753">
    <property type="protein sequence ID" value="WVZ93183.1"/>
    <property type="molecule type" value="Genomic_DNA"/>
</dbReference>